<dbReference type="FunFam" id="1.10.8.60:FF:000002">
    <property type="entry name" value="ATP-dependent Clp protease ATP-binding subunit ClpX"/>
    <property type="match status" value="1"/>
</dbReference>
<organism evidence="9 10">
    <name type="scientific">candidate division TA06 bacterium B3_TA06</name>
    <dbReference type="NCBI Taxonomy" id="2012487"/>
    <lineage>
        <taxon>Bacteria</taxon>
        <taxon>Bacteria division TA06</taxon>
    </lineage>
</organism>
<dbReference type="NCBIfam" id="TIGR00382">
    <property type="entry name" value="clpX"/>
    <property type="match status" value="1"/>
</dbReference>
<keyword evidence="1 6" id="KW-0479">Metal-binding</keyword>
<dbReference type="InterPro" id="IPR059188">
    <property type="entry name" value="Znf_CLPX-like"/>
</dbReference>
<keyword evidence="3 6" id="KW-0862">Zinc</keyword>
<name>A0A532V2P0_UNCT6</name>
<dbReference type="PANTHER" id="PTHR48102:SF7">
    <property type="entry name" value="ATP-DEPENDENT CLP PROTEASE ATP-BINDING SUBUNIT CLPX-LIKE, MITOCHONDRIAL"/>
    <property type="match status" value="1"/>
</dbReference>
<dbReference type="GO" id="GO:0051082">
    <property type="term" value="F:unfolded protein binding"/>
    <property type="evidence" value="ECO:0007669"/>
    <property type="project" value="UniProtKB-UniRule"/>
</dbReference>
<evidence type="ECO:0000313" key="10">
    <source>
        <dbReference type="Proteomes" id="UP000317778"/>
    </source>
</evidence>
<dbReference type="Pfam" id="PF10431">
    <property type="entry name" value="ClpB_D2-small"/>
    <property type="match status" value="1"/>
</dbReference>
<evidence type="ECO:0000256" key="5">
    <source>
        <dbReference type="ARBA" id="ARBA00023186"/>
    </source>
</evidence>
<dbReference type="PANTHER" id="PTHR48102">
    <property type="entry name" value="ATP-DEPENDENT CLP PROTEASE ATP-BINDING SUBUNIT CLPX-LIKE, MITOCHONDRIAL-RELATED"/>
    <property type="match status" value="1"/>
</dbReference>
<dbReference type="SMART" id="SM00382">
    <property type="entry name" value="AAA"/>
    <property type="match status" value="1"/>
</dbReference>
<dbReference type="NCBIfam" id="NF003745">
    <property type="entry name" value="PRK05342.1"/>
    <property type="match status" value="1"/>
</dbReference>
<dbReference type="InterPro" id="IPR046425">
    <property type="entry name" value="ClpX_bact"/>
</dbReference>
<dbReference type="InterPro" id="IPR038366">
    <property type="entry name" value="Znf_CppX_C4_sf"/>
</dbReference>
<feature type="binding site" evidence="6 7">
    <location>
        <position position="37"/>
    </location>
    <ligand>
        <name>Zn(2+)</name>
        <dbReference type="ChEBI" id="CHEBI:29105"/>
    </ligand>
</feature>
<dbReference type="CDD" id="cd19497">
    <property type="entry name" value="RecA-like_ClpX"/>
    <property type="match status" value="1"/>
</dbReference>
<feature type="binding site" evidence="6 7">
    <location>
        <position position="18"/>
    </location>
    <ligand>
        <name>Zn(2+)</name>
        <dbReference type="ChEBI" id="CHEBI:29105"/>
    </ligand>
</feature>
<dbReference type="GO" id="GO:0051603">
    <property type="term" value="P:proteolysis involved in protein catabolic process"/>
    <property type="evidence" value="ECO:0007669"/>
    <property type="project" value="TreeGrafter"/>
</dbReference>
<feature type="domain" description="ClpX-type ZB" evidence="8">
    <location>
        <begin position="1"/>
        <end position="56"/>
    </location>
</feature>
<evidence type="ECO:0000256" key="1">
    <source>
        <dbReference type="ARBA" id="ARBA00022723"/>
    </source>
</evidence>
<keyword evidence="2 6" id="KW-0547">Nucleotide-binding</keyword>
<dbReference type="Gene3D" id="1.10.8.60">
    <property type="match status" value="1"/>
</dbReference>
<dbReference type="AlphaFoldDB" id="A0A532V2P0"/>
<dbReference type="GO" id="GO:0046983">
    <property type="term" value="F:protein dimerization activity"/>
    <property type="evidence" value="ECO:0007669"/>
    <property type="project" value="UniProtKB-UniRule"/>
</dbReference>
<dbReference type="InterPro" id="IPR004487">
    <property type="entry name" value="Clp_protease_ATP-bd_su_ClpX"/>
</dbReference>
<keyword evidence="4 6" id="KW-0067">ATP-binding</keyword>
<dbReference type="Pfam" id="PF07724">
    <property type="entry name" value="AAA_2"/>
    <property type="match status" value="1"/>
</dbReference>
<dbReference type="SUPFAM" id="SSF52540">
    <property type="entry name" value="P-loop containing nucleoside triphosphate hydrolases"/>
    <property type="match status" value="1"/>
</dbReference>
<evidence type="ECO:0000256" key="6">
    <source>
        <dbReference type="HAMAP-Rule" id="MF_00175"/>
    </source>
</evidence>
<dbReference type="HAMAP" id="MF_00175">
    <property type="entry name" value="ClpX"/>
    <property type="match status" value="1"/>
</dbReference>
<dbReference type="GO" id="GO:0009376">
    <property type="term" value="C:HslUV protease complex"/>
    <property type="evidence" value="ECO:0007669"/>
    <property type="project" value="TreeGrafter"/>
</dbReference>
<dbReference type="InterPro" id="IPR027417">
    <property type="entry name" value="P-loop_NTPase"/>
</dbReference>
<dbReference type="InterPro" id="IPR003593">
    <property type="entry name" value="AAA+_ATPase"/>
</dbReference>
<dbReference type="InterPro" id="IPR050052">
    <property type="entry name" value="ATP-dep_Clp_protease_ClpX"/>
</dbReference>
<dbReference type="GO" id="GO:0005524">
    <property type="term" value="F:ATP binding"/>
    <property type="evidence" value="ECO:0007669"/>
    <property type="project" value="UniProtKB-UniRule"/>
</dbReference>
<feature type="binding site" evidence="6 7">
    <location>
        <position position="15"/>
    </location>
    <ligand>
        <name>Zn(2+)</name>
        <dbReference type="ChEBI" id="CHEBI:29105"/>
    </ligand>
</feature>
<feature type="binding site" evidence="6 7">
    <location>
        <position position="40"/>
    </location>
    <ligand>
        <name>Zn(2+)</name>
        <dbReference type="ChEBI" id="CHEBI:29105"/>
    </ligand>
</feature>
<dbReference type="InterPro" id="IPR003959">
    <property type="entry name" value="ATPase_AAA_core"/>
</dbReference>
<dbReference type="GO" id="GO:0008270">
    <property type="term" value="F:zinc ion binding"/>
    <property type="evidence" value="ECO:0007669"/>
    <property type="project" value="UniProtKB-UniRule"/>
</dbReference>
<dbReference type="InterPro" id="IPR019489">
    <property type="entry name" value="Clp_ATPase_C"/>
</dbReference>
<comment type="caution">
    <text evidence="9">The sequence shown here is derived from an EMBL/GenBank/DDBJ whole genome shotgun (WGS) entry which is preliminary data.</text>
</comment>
<reference evidence="9 10" key="1">
    <citation type="submission" date="2017-06" db="EMBL/GenBank/DDBJ databases">
        <title>Novel microbial phyla capable of carbon fixation and sulfur reduction in deep-sea sediments.</title>
        <authorList>
            <person name="Huang J."/>
            <person name="Baker B."/>
            <person name="Wang Y."/>
        </authorList>
    </citation>
    <scope>NUCLEOTIDE SEQUENCE [LARGE SCALE GENOMIC DNA]</scope>
    <source>
        <strain evidence="9">B3_TA06</strain>
    </source>
</reference>
<comment type="subunit">
    <text evidence="6">Component of the ClpX-ClpP complex. Forms a hexameric ring that, in the presence of ATP, binds to fourteen ClpP subunits assembled into a disk-like structure with a central cavity, resembling the structure of eukaryotic proteasomes.</text>
</comment>
<dbReference type="GO" id="GO:0008233">
    <property type="term" value="F:peptidase activity"/>
    <property type="evidence" value="ECO:0007669"/>
    <property type="project" value="UniProtKB-KW"/>
</dbReference>
<dbReference type="Proteomes" id="UP000317778">
    <property type="component" value="Unassembled WGS sequence"/>
</dbReference>
<evidence type="ECO:0000256" key="2">
    <source>
        <dbReference type="ARBA" id="ARBA00022741"/>
    </source>
</evidence>
<proteinExistence type="inferred from homology"/>
<dbReference type="Gene3D" id="3.40.50.300">
    <property type="entry name" value="P-loop containing nucleotide triphosphate hydrolases"/>
    <property type="match status" value="1"/>
</dbReference>
<dbReference type="SMART" id="SM01086">
    <property type="entry name" value="ClpB_D2-small"/>
    <property type="match status" value="1"/>
</dbReference>
<evidence type="ECO:0000256" key="3">
    <source>
        <dbReference type="ARBA" id="ARBA00022833"/>
    </source>
</evidence>
<keyword evidence="9" id="KW-0378">Hydrolase</keyword>
<dbReference type="GO" id="GO:0051301">
    <property type="term" value="P:cell division"/>
    <property type="evidence" value="ECO:0007669"/>
    <property type="project" value="TreeGrafter"/>
</dbReference>
<dbReference type="Pfam" id="PF06689">
    <property type="entry name" value="zf-C4_ClpX"/>
    <property type="match status" value="1"/>
</dbReference>
<dbReference type="PROSITE" id="PS51902">
    <property type="entry name" value="CLPX_ZB"/>
    <property type="match status" value="1"/>
</dbReference>
<protein>
    <recommendedName>
        <fullName evidence="6">ATP-dependent Clp protease ATP-binding subunit ClpX</fullName>
    </recommendedName>
</protein>
<evidence type="ECO:0000256" key="7">
    <source>
        <dbReference type="PROSITE-ProRule" id="PRU01250"/>
    </source>
</evidence>
<accession>A0A532V2P0</accession>
<dbReference type="SMART" id="SM00994">
    <property type="entry name" value="zf-C4_ClpX"/>
    <property type="match status" value="1"/>
</dbReference>
<dbReference type="EMBL" id="NJBO01000013">
    <property type="protein sequence ID" value="TKJ41402.1"/>
    <property type="molecule type" value="Genomic_DNA"/>
</dbReference>
<dbReference type="GO" id="GO:0140662">
    <property type="term" value="F:ATP-dependent protein folding chaperone"/>
    <property type="evidence" value="ECO:0007669"/>
    <property type="project" value="InterPro"/>
</dbReference>
<keyword evidence="9" id="KW-0645">Protease</keyword>
<keyword evidence="5 6" id="KW-0143">Chaperone</keyword>
<sequence>MSEKDQKRASHEVVCSFCGRPKQVVKRMISGRRGYICDSCVKLFAGVIDNEERAEQTFSLTSLPTPAEFKAHLDKYVIAQGRAKKVLSVAVYNHYKRLITRRKGVEIEKANILLIGPTGVGKTLLAQTMARYLNVPFSISDATPLTEAGYVGEDVENIILRLLQAANYDLERAQTGIIYLDEIDKLGRRSDSPSITRDVSGEGVQQALLKIIEGTVANVPPRGGRKHPEQQFIPVDTRGILFVFGGMFDGLVPIIRSRLRKTAIGFGIQRDRVEDLSDDEILARVEPEDLVHYGLIPELVGRIPVVVSLTSLDEAALVRILTEPRNAILNQYQHYFDMEGIKLRFSDAALEAVAQRANERGSGARGLRSIMEQTMLDIMFELPDRKKKGYVECTIGEEVITKGKVPRFRKPAAKRKAR</sequence>
<comment type="similarity">
    <text evidence="6 7">Belongs to the ClpX chaperone family.</text>
</comment>
<dbReference type="GO" id="GO:0016887">
    <property type="term" value="F:ATP hydrolysis activity"/>
    <property type="evidence" value="ECO:0007669"/>
    <property type="project" value="InterPro"/>
</dbReference>
<dbReference type="SUPFAM" id="SSF57716">
    <property type="entry name" value="Glucocorticoid receptor-like (DNA-binding domain)"/>
    <property type="match status" value="1"/>
</dbReference>
<dbReference type="InterPro" id="IPR010603">
    <property type="entry name" value="Znf_CppX_C4"/>
</dbReference>
<evidence type="ECO:0000313" key="9">
    <source>
        <dbReference type="EMBL" id="TKJ41402.1"/>
    </source>
</evidence>
<evidence type="ECO:0000256" key="4">
    <source>
        <dbReference type="ARBA" id="ARBA00022840"/>
    </source>
</evidence>
<feature type="binding site" evidence="6">
    <location>
        <begin position="117"/>
        <end position="124"/>
    </location>
    <ligand>
        <name>ATP</name>
        <dbReference type="ChEBI" id="CHEBI:30616"/>
    </ligand>
</feature>
<dbReference type="Gene3D" id="6.20.220.10">
    <property type="entry name" value="ClpX chaperone, C4-type zinc finger domain"/>
    <property type="match status" value="1"/>
</dbReference>
<evidence type="ECO:0000259" key="8">
    <source>
        <dbReference type="PROSITE" id="PS51902"/>
    </source>
</evidence>
<gene>
    <name evidence="6" type="primary">clpX</name>
    <name evidence="9" type="ORF">CEE36_08080</name>
</gene>
<comment type="function">
    <text evidence="6">ATP-dependent specificity component of the Clp protease. It directs the protease to specific substrates. Can perform chaperone functions in the absence of ClpP.</text>
</comment>